<dbReference type="AlphaFoldDB" id="A0A0F9FGY9"/>
<sequence>MNRKIWSILVAVIMLAGLLAIAGCTGDDGAVGPAGTDGADGLRGEQGAPGASGIKGEQGARGVAGVDGTDGASGVDGIDGLDGSDGRDGAVGPTGAPGSGSRGATGATGASGPQYFTVTLGTKNSAAAVKTTGNTVQLTTTGAVVSGDEGQIIITPTTPMTLGQLDSISWWANLIAGYPPHVDVIVELIGGGQEALTFEYARNGHGGDVQPTYGAVTGAWYPTFNDDGAGINAVTTNSIAIIYNSGMAYPLGTLLDWQAGTVHASVDATSRIVRIDLEVDNWMAQTDALVDGIILNGIPLRVP</sequence>
<comment type="caution">
    <text evidence="2">The sequence shown here is derived from an EMBL/GenBank/DDBJ whole genome shotgun (WGS) entry which is preliminary data.</text>
</comment>
<name>A0A0F9FGY9_9ZZZZ</name>
<dbReference type="Pfam" id="PF01391">
    <property type="entry name" value="Collagen"/>
    <property type="match status" value="1"/>
</dbReference>
<evidence type="ECO:0008006" key="3">
    <source>
        <dbReference type="Google" id="ProtNLM"/>
    </source>
</evidence>
<feature type="region of interest" description="Disordered" evidence="1">
    <location>
        <begin position="35"/>
        <end position="109"/>
    </location>
</feature>
<dbReference type="InterPro" id="IPR008160">
    <property type="entry name" value="Collagen"/>
</dbReference>
<organism evidence="2">
    <name type="scientific">marine sediment metagenome</name>
    <dbReference type="NCBI Taxonomy" id="412755"/>
    <lineage>
        <taxon>unclassified sequences</taxon>
        <taxon>metagenomes</taxon>
        <taxon>ecological metagenomes</taxon>
    </lineage>
</organism>
<gene>
    <name evidence="2" type="ORF">LCGC14_2306250</name>
</gene>
<evidence type="ECO:0000313" key="2">
    <source>
        <dbReference type="EMBL" id="KKL50362.1"/>
    </source>
</evidence>
<reference evidence="2" key="1">
    <citation type="journal article" date="2015" name="Nature">
        <title>Complex archaea that bridge the gap between prokaryotes and eukaryotes.</title>
        <authorList>
            <person name="Spang A."/>
            <person name="Saw J.H."/>
            <person name="Jorgensen S.L."/>
            <person name="Zaremba-Niedzwiedzka K."/>
            <person name="Martijn J."/>
            <person name="Lind A.E."/>
            <person name="van Eijk R."/>
            <person name="Schleper C."/>
            <person name="Guy L."/>
            <person name="Ettema T.J."/>
        </authorList>
    </citation>
    <scope>NUCLEOTIDE SEQUENCE</scope>
</reference>
<accession>A0A0F9FGY9</accession>
<dbReference type="EMBL" id="LAZR01032627">
    <property type="protein sequence ID" value="KKL50362.1"/>
    <property type="molecule type" value="Genomic_DNA"/>
</dbReference>
<protein>
    <recommendedName>
        <fullName evidence="3">Collagen-like protein</fullName>
    </recommendedName>
</protein>
<evidence type="ECO:0000256" key="1">
    <source>
        <dbReference type="SAM" id="MobiDB-lite"/>
    </source>
</evidence>
<dbReference type="PROSITE" id="PS51257">
    <property type="entry name" value="PROKAR_LIPOPROTEIN"/>
    <property type="match status" value="1"/>
</dbReference>
<dbReference type="PANTHER" id="PTHR24637">
    <property type="entry name" value="COLLAGEN"/>
    <property type="match status" value="1"/>
</dbReference>
<proteinExistence type="predicted"/>